<evidence type="ECO:0000313" key="4">
    <source>
        <dbReference type="Proteomes" id="UP000823914"/>
    </source>
</evidence>
<dbReference type="SUPFAM" id="SSF48179">
    <property type="entry name" value="6-phosphogluconate dehydrogenase C-terminal domain-like"/>
    <property type="match status" value="1"/>
</dbReference>
<keyword evidence="1" id="KW-0560">Oxidoreductase</keyword>
<dbReference type="Pfam" id="PF20463">
    <property type="entry name" value="PDH_C"/>
    <property type="match status" value="1"/>
</dbReference>
<dbReference type="InterPro" id="IPR008927">
    <property type="entry name" value="6-PGluconate_DH-like_C_sf"/>
</dbReference>
<dbReference type="InterPro" id="IPR036291">
    <property type="entry name" value="NAD(P)-bd_dom_sf"/>
</dbReference>
<dbReference type="InterPro" id="IPR003099">
    <property type="entry name" value="Prephen_DH"/>
</dbReference>
<dbReference type="GO" id="GO:0070403">
    <property type="term" value="F:NAD+ binding"/>
    <property type="evidence" value="ECO:0007669"/>
    <property type="project" value="InterPro"/>
</dbReference>
<dbReference type="GO" id="GO:0006571">
    <property type="term" value="P:tyrosine biosynthetic process"/>
    <property type="evidence" value="ECO:0007669"/>
    <property type="project" value="InterPro"/>
</dbReference>
<comment type="caution">
    <text evidence="3">The sequence shown here is derived from an EMBL/GenBank/DDBJ whole genome shotgun (WGS) entry which is preliminary data.</text>
</comment>
<proteinExistence type="predicted"/>
<dbReference type="GO" id="GO:0004665">
    <property type="term" value="F:prephenate dehydrogenase (NADP+) activity"/>
    <property type="evidence" value="ECO:0007669"/>
    <property type="project" value="InterPro"/>
</dbReference>
<dbReference type="PANTHER" id="PTHR21363:SF0">
    <property type="entry name" value="PREPHENATE DEHYDROGENASE [NADP(+)]"/>
    <property type="match status" value="1"/>
</dbReference>
<dbReference type="SUPFAM" id="SSF51735">
    <property type="entry name" value="NAD(P)-binding Rossmann-fold domains"/>
    <property type="match status" value="1"/>
</dbReference>
<dbReference type="PROSITE" id="PS51176">
    <property type="entry name" value="PDH_ADH"/>
    <property type="match status" value="1"/>
</dbReference>
<dbReference type="Pfam" id="PF02153">
    <property type="entry name" value="PDH_N"/>
    <property type="match status" value="1"/>
</dbReference>
<organism evidence="3 4">
    <name type="scientific">Candidatus Treponema excrementipullorum</name>
    <dbReference type="NCBI Taxonomy" id="2838768"/>
    <lineage>
        <taxon>Bacteria</taxon>
        <taxon>Pseudomonadati</taxon>
        <taxon>Spirochaetota</taxon>
        <taxon>Spirochaetia</taxon>
        <taxon>Spirochaetales</taxon>
        <taxon>Treponemataceae</taxon>
        <taxon>Treponema</taxon>
    </lineage>
</organism>
<dbReference type="Gene3D" id="3.40.50.720">
    <property type="entry name" value="NAD(P)-binding Rossmann-like Domain"/>
    <property type="match status" value="1"/>
</dbReference>
<feature type="domain" description="Prephenate/arogenate dehydrogenase" evidence="2">
    <location>
        <begin position="11"/>
        <end position="302"/>
    </location>
</feature>
<dbReference type="AlphaFoldDB" id="A0A9E2KZV1"/>
<sequence>MTIQDRKAEDLTYGFVGLGLMGGSFAKGIRENILNKSQAQGKIYACDIQPAVLHASREQGVISRGFTLEETETMLSLCDFVFICLYPQATLDFIETHKNAFKPGAIITDISGVKSHIAQGLSKKLPNSVDFICGHPMAGSEKEGYGHASGKIFKDRNYILMPRKENTPEHLEFFKNLVTDLGFTRIIETDPITHDHKIAFTSQLCHVLAAALVDSAEDAHITAFGGGSFEDLTRIAMINAPLWTELFSANKQELLSHIEAFENSLEAIKKLIQDDNKTVMCRVLENVREKRIAMSRIELQDNSV</sequence>
<reference evidence="3" key="2">
    <citation type="submission" date="2021-04" db="EMBL/GenBank/DDBJ databases">
        <authorList>
            <person name="Gilroy R."/>
        </authorList>
    </citation>
    <scope>NUCLEOTIDE SEQUENCE</scope>
    <source>
        <strain evidence="3">Gambia15-2214</strain>
    </source>
</reference>
<dbReference type="EMBL" id="JAHLFV010000028">
    <property type="protein sequence ID" value="MBU3849174.1"/>
    <property type="molecule type" value="Genomic_DNA"/>
</dbReference>
<evidence type="ECO:0000256" key="1">
    <source>
        <dbReference type="ARBA" id="ARBA00023002"/>
    </source>
</evidence>
<dbReference type="PANTHER" id="PTHR21363">
    <property type="entry name" value="PREPHENATE DEHYDROGENASE"/>
    <property type="match status" value="1"/>
</dbReference>
<dbReference type="InterPro" id="IPR050812">
    <property type="entry name" value="Preph/Arog_dehydrog"/>
</dbReference>
<dbReference type="Proteomes" id="UP000823914">
    <property type="component" value="Unassembled WGS sequence"/>
</dbReference>
<evidence type="ECO:0000259" key="2">
    <source>
        <dbReference type="PROSITE" id="PS51176"/>
    </source>
</evidence>
<name>A0A9E2KZV1_9SPIR</name>
<dbReference type="GO" id="GO:0008977">
    <property type="term" value="F:prephenate dehydrogenase (NAD+) activity"/>
    <property type="evidence" value="ECO:0007669"/>
    <property type="project" value="InterPro"/>
</dbReference>
<protein>
    <submittedName>
        <fullName evidence="3">Prephenate dehydrogenase</fullName>
    </submittedName>
</protein>
<evidence type="ECO:0000313" key="3">
    <source>
        <dbReference type="EMBL" id="MBU3849174.1"/>
    </source>
</evidence>
<dbReference type="InterPro" id="IPR046826">
    <property type="entry name" value="PDH_N"/>
</dbReference>
<reference evidence="3" key="1">
    <citation type="journal article" date="2021" name="PeerJ">
        <title>Extensive microbial diversity within the chicken gut microbiome revealed by metagenomics and culture.</title>
        <authorList>
            <person name="Gilroy R."/>
            <person name="Ravi A."/>
            <person name="Getino M."/>
            <person name="Pursley I."/>
            <person name="Horton D.L."/>
            <person name="Alikhan N.F."/>
            <person name="Baker D."/>
            <person name="Gharbi K."/>
            <person name="Hall N."/>
            <person name="Watson M."/>
            <person name="Adriaenssens E.M."/>
            <person name="Foster-Nyarko E."/>
            <person name="Jarju S."/>
            <person name="Secka A."/>
            <person name="Antonio M."/>
            <person name="Oren A."/>
            <person name="Chaudhuri R.R."/>
            <person name="La Ragione R."/>
            <person name="Hildebrand F."/>
            <person name="Pallen M.J."/>
        </authorList>
    </citation>
    <scope>NUCLEOTIDE SEQUENCE</scope>
    <source>
        <strain evidence="3">Gambia15-2214</strain>
    </source>
</reference>
<gene>
    <name evidence="3" type="ORF">IAA16_01250</name>
</gene>
<accession>A0A9E2KZV1</accession>
<dbReference type="Gene3D" id="1.10.3660.10">
    <property type="entry name" value="6-phosphogluconate dehydrogenase C-terminal like domain"/>
    <property type="match status" value="1"/>
</dbReference>
<dbReference type="InterPro" id="IPR046825">
    <property type="entry name" value="PDH_C"/>
</dbReference>